<name>A0ABX8ZYU2_9SPHN</name>
<sequence length="183" mass="20750">MRAALQPWQQAILHTWFEKLGPSDWFASSEAVDAMLRDRFGEVLEREGHHGPGHFLSNSDGALSAIILFDQIPRNIHRGTARAFAWDPLAQALAREFAARGLLEVEAPQRCQFALMPLMHSEALTDQELSLQLFGRFAPGSLEYAQSHHEMIERFGRFPHRNEVLGRETTAEEQRAIDAGFSW</sequence>
<proteinExistence type="predicted"/>
<keyword evidence="2" id="KW-1185">Reference proteome</keyword>
<dbReference type="Proteomes" id="UP000824321">
    <property type="component" value="Chromosome"/>
</dbReference>
<evidence type="ECO:0000313" key="1">
    <source>
        <dbReference type="EMBL" id="QZD93946.1"/>
    </source>
</evidence>
<dbReference type="InterPro" id="IPR011990">
    <property type="entry name" value="TPR-like_helical_dom_sf"/>
</dbReference>
<dbReference type="SUPFAM" id="SSF48452">
    <property type="entry name" value="TPR-like"/>
    <property type="match status" value="1"/>
</dbReference>
<dbReference type="Gene3D" id="1.25.40.10">
    <property type="entry name" value="Tetratricopeptide repeat domain"/>
    <property type="match status" value="1"/>
</dbReference>
<accession>A0ABX8ZYU2</accession>
<organism evidence="1 2">
    <name type="scientific">Qipengyuania gelatinilytica</name>
    <dbReference type="NCBI Taxonomy" id="2867231"/>
    <lineage>
        <taxon>Bacteria</taxon>
        <taxon>Pseudomonadati</taxon>
        <taxon>Pseudomonadota</taxon>
        <taxon>Alphaproteobacteria</taxon>
        <taxon>Sphingomonadales</taxon>
        <taxon>Erythrobacteraceae</taxon>
        <taxon>Qipengyuania</taxon>
    </lineage>
</organism>
<dbReference type="InterPro" id="IPR010323">
    <property type="entry name" value="DUF924"/>
</dbReference>
<dbReference type="EMBL" id="CP081294">
    <property type="protein sequence ID" value="QZD93946.1"/>
    <property type="molecule type" value="Genomic_DNA"/>
</dbReference>
<dbReference type="RefSeq" id="WP_221429712.1">
    <property type="nucleotide sequence ID" value="NZ_CP081294.1"/>
</dbReference>
<protein>
    <submittedName>
        <fullName evidence="1">DUF924 domain-containing protein</fullName>
    </submittedName>
</protein>
<evidence type="ECO:0000313" key="2">
    <source>
        <dbReference type="Proteomes" id="UP000824321"/>
    </source>
</evidence>
<gene>
    <name evidence="1" type="ORF">K3136_07415</name>
</gene>
<reference evidence="1 2" key="1">
    <citation type="submission" date="2021-08" db="EMBL/GenBank/DDBJ databases">
        <title>Comparative Genomics Analysis of the Genus Qipengyuania Reveals Extensive Genetic Diversity and Metabolic Versatility, Including the Description of Fifteen Novel Species.</title>
        <authorList>
            <person name="Liu Y."/>
        </authorList>
    </citation>
    <scope>NUCLEOTIDE SEQUENCE [LARGE SCALE GENOMIC DNA]</scope>
    <source>
        <strain evidence="1 2">1NDH1</strain>
    </source>
</reference>
<dbReference type="Pfam" id="PF06041">
    <property type="entry name" value="DUF924"/>
    <property type="match status" value="1"/>
</dbReference>
<dbReference type="Gene3D" id="1.20.58.320">
    <property type="entry name" value="TPR-like"/>
    <property type="match status" value="1"/>
</dbReference>